<reference evidence="2 3" key="1">
    <citation type="submission" date="2020-01" db="EMBL/GenBank/DDBJ databases">
        <authorList>
            <person name="Gupta K D."/>
        </authorList>
    </citation>
    <scope>NUCLEOTIDE SEQUENCE [LARGE SCALE GENOMIC DNA]</scope>
</reference>
<dbReference type="AlphaFoldDB" id="A0A8S0WR18"/>
<dbReference type="Gene3D" id="3.80.10.10">
    <property type="entry name" value="Ribonuclease Inhibitor"/>
    <property type="match status" value="1"/>
</dbReference>
<dbReference type="Proteomes" id="UP000467700">
    <property type="component" value="Unassembled WGS sequence"/>
</dbReference>
<accession>A0A8S0WR18</accession>
<evidence type="ECO:0000313" key="2">
    <source>
        <dbReference type="EMBL" id="CAA7268647.1"/>
    </source>
</evidence>
<dbReference type="InterPro" id="IPR032675">
    <property type="entry name" value="LRR_dom_sf"/>
</dbReference>
<organism evidence="2 3">
    <name type="scientific">Cyclocybe aegerita</name>
    <name type="common">Black poplar mushroom</name>
    <name type="synonym">Agrocybe aegerita</name>
    <dbReference type="NCBI Taxonomy" id="1973307"/>
    <lineage>
        <taxon>Eukaryota</taxon>
        <taxon>Fungi</taxon>
        <taxon>Dikarya</taxon>
        <taxon>Basidiomycota</taxon>
        <taxon>Agaricomycotina</taxon>
        <taxon>Agaricomycetes</taxon>
        <taxon>Agaricomycetidae</taxon>
        <taxon>Agaricales</taxon>
        <taxon>Agaricineae</taxon>
        <taxon>Bolbitiaceae</taxon>
        <taxon>Cyclocybe</taxon>
    </lineage>
</organism>
<gene>
    <name evidence="2" type="ORF">AAE3_LOCUS10569</name>
</gene>
<keyword evidence="3" id="KW-1185">Reference proteome</keyword>
<name>A0A8S0WR18_CYCAE</name>
<dbReference type="EMBL" id="CACVBS010000068">
    <property type="protein sequence ID" value="CAA7268647.1"/>
    <property type="molecule type" value="Genomic_DNA"/>
</dbReference>
<feature type="compositionally biased region" description="Acidic residues" evidence="1">
    <location>
        <begin position="453"/>
        <end position="502"/>
    </location>
</feature>
<comment type="caution">
    <text evidence="2">The sequence shown here is derived from an EMBL/GenBank/DDBJ whole genome shotgun (WGS) entry which is preliminary data.</text>
</comment>
<sequence>MAAELPGEIWTRIFDLAADEDLLFQPGIPTSMAESAWYKDFIVDQWRLRSPQEAMNLLQRRSYDTKRAIISTCRQWRKWGSEFLFRCLYFSKPAKFILLCAILDASSATTTTVTSSQGWWSRRLHISRDYHRFTGQTTMEDVEQSLVSIIRHCPNLEMFVVERPLGAAFGPIVDALSRHSHRHLHTVRWNIPGESLAKVIWALNALPRLMAAQIDIETPVPIAQEIAYLGSANEMRLKLPRLQQLSLCGYAEEFLEQAVGWEIPALQSFSIDSGTSSHDTPDIIEFLKQHGANLTLLDLHLSPTVDLPVVLDLCPNLSALTFNSDWPFPARDDGSSELVNHPHWNIATIGLHGLSYAFGVGYNAVRASSQPMSARLFTRANDLNFAALNRRNFPKLQRVRVLSRTVLNDLNDENGPQGEGYQRWSKWWKACVSAGISLEDCTGQSLGVLPQDESVDVEDDEEEDIDDEGEEEEEEEEEDSDGTWGTDESDEEEEESEEEWESEPPLPEPNARVMELSRLLEEVRAMNATRDEALIRRIRIPRPPSPVDQ</sequence>
<evidence type="ECO:0000256" key="1">
    <source>
        <dbReference type="SAM" id="MobiDB-lite"/>
    </source>
</evidence>
<evidence type="ECO:0000313" key="3">
    <source>
        <dbReference type="Proteomes" id="UP000467700"/>
    </source>
</evidence>
<feature type="region of interest" description="Disordered" evidence="1">
    <location>
        <begin position="444"/>
        <end position="513"/>
    </location>
</feature>
<proteinExistence type="predicted"/>
<dbReference type="OrthoDB" id="5345779at2759"/>
<protein>
    <submittedName>
        <fullName evidence="2">Uncharacterized protein</fullName>
    </submittedName>
</protein>